<evidence type="ECO:0000256" key="4">
    <source>
        <dbReference type="ARBA" id="ARBA00022617"/>
    </source>
</evidence>
<dbReference type="InterPro" id="IPR006593">
    <property type="entry name" value="Cyt_b561/ferric_Rdtase_TM"/>
</dbReference>
<dbReference type="GO" id="GO:0140575">
    <property type="term" value="F:transmembrane monodehydroascorbate reductase activity"/>
    <property type="evidence" value="ECO:0007669"/>
    <property type="project" value="InterPro"/>
</dbReference>
<keyword evidence="15" id="KW-1185">Reference proteome</keyword>
<dbReference type="PROSITE" id="PS50939">
    <property type="entry name" value="CYTOCHROME_B561"/>
    <property type="match status" value="1"/>
</dbReference>
<protein>
    <recommendedName>
        <fullName evidence="13">Cytochrome b561 domain-containing protein</fullName>
    </recommendedName>
</protein>
<feature type="transmembrane region" description="Helical" evidence="12">
    <location>
        <begin position="233"/>
        <end position="251"/>
    </location>
</feature>
<evidence type="ECO:0000313" key="14">
    <source>
        <dbReference type="EMBL" id="KAF9792477.1"/>
    </source>
</evidence>
<evidence type="ECO:0000256" key="12">
    <source>
        <dbReference type="SAM" id="Phobius"/>
    </source>
</evidence>
<feature type="transmembrane region" description="Helical" evidence="12">
    <location>
        <begin position="56"/>
        <end position="76"/>
    </location>
</feature>
<feature type="transmembrane region" description="Helical" evidence="12">
    <location>
        <begin position="125"/>
        <end position="144"/>
    </location>
</feature>
<feature type="transmembrane region" description="Helical" evidence="12">
    <location>
        <begin position="88"/>
        <end position="105"/>
    </location>
</feature>
<keyword evidence="3" id="KW-0813">Transport</keyword>
<keyword evidence="4" id="KW-0349">Heme</keyword>
<evidence type="ECO:0000256" key="8">
    <source>
        <dbReference type="ARBA" id="ARBA00022989"/>
    </source>
</evidence>
<evidence type="ECO:0000256" key="3">
    <source>
        <dbReference type="ARBA" id="ARBA00022448"/>
    </source>
</evidence>
<dbReference type="PANTHER" id="PTHR15422">
    <property type="entry name" value="OS05G0565100 PROTEIN"/>
    <property type="match status" value="1"/>
</dbReference>
<dbReference type="InterPro" id="IPR045150">
    <property type="entry name" value="CYB561D1/2"/>
</dbReference>
<reference evidence="14" key="1">
    <citation type="journal article" date="2020" name="Nat. Commun.">
        <title>Large-scale genome sequencing of mycorrhizal fungi provides insights into the early evolution of symbiotic traits.</title>
        <authorList>
            <person name="Miyauchi S."/>
            <person name="Kiss E."/>
            <person name="Kuo A."/>
            <person name="Drula E."/>
            <person name="Kohler A."/>
            <person name="Sanchez-Garcia M."/>
            <person name="Morin E."/>
            <person name="Andreopoulos B."/>
            <person name="Barry K.W."/>
            <person name="Bonito G."/>
            <person name="Buee M."/>
            <person name="Carver A."/>
            <person name="Chen C."/>
            <person name="Cichocki N."/>
            <person name="Clum A."/>
            <person name="Culley D."/>
            <person name="Crous P.W."/>
            <person name="Fauchery L."/>
            <person name="Girlanda M."/>
            <person name="Hayes R.D."/>
            <person name="Keri Z."/>
            <person name="LaButti K."/>
            <person name="Lipzen A."/>
            <person name="Lombard V."/>
            <person name="Magnuson J."/>
            <person name="Maillard F."/>
            <person name="Murat C."/>
            <person name="Nolan M."/>
            <person name="Ohm R.A."/>
            <person name="Pangilinan J."/>
            <person name="Pereira M.F."/>
            <person name="Perotto S."/>
            <person name="Peter M."/>
            <person name="Pfister S."/>
            <person name="Riley R."/>
            <person name="Sitrit Y."/>
            <person name="Stielow J.B."/>
            <person name="Szollosi G."/>
            <person name="Zifcakova L."/>
            <person name="Stursova M."/>
            <person name="Spatafora J.W."/>
            <person name="Tedersoo L."/>
            <person name="Vaario L.M."/>
            <person name="Yamada A."/>
            <person name="Yan M."/>
            <person name="Wang P."/>
            <person name="Xu J."/>
            <person name="Bruns T."/>
            <person name="Baldrian P."/>
            <person name="Vilgalys R."/>
            <person name="Dunand C."/>
            <person name="Henrissat B."/>
            <person name="Grigoriev I.V."/>
            <person name="Hibbett D."/>
            <person name="Nagy L.G."/>
            <person name="Martin F.M."/>
        </authorList>
    </citation>
    <scope>NUCLEOTIDE SEQUENCE</scope>
    <source>
        <strain evidence="14">UH-Tt-Lm1</strain>
    </source>
</reference>
<dbReference type="AlphaFoldDB" id="A0A9P6HRA5"/>
<dbReference type="SMART" id="SM00665">
    <property type="entry name" value="B561"/>
    <property type="match status" value="1"/>
</dbReference>
<organism evidence="14 15">
    <name type="scientific">Thelephora terrestris</name>
    <dbReference type="NCBI Taxonomy" id="56493"/>
    <lineage>
        <taxon>Eukaryota</taxon>
        <taxon>Fungi</taxon>
        <taxon>Dikarya</taxon>
        <taxon>Basidiomycota</taxon>
        <taxon>Agaricomycotina</taxon>
        <taxon>Agaricomycetes</taxon>
        <taxon>Thelephorales</taxon>
        <taxon>Thelephoraceae</taxon>
        <taxon>Thelephora</taxon>
    </lineage>
</organism>
<dbReference type="Proteomes" id="UP000736335">
    <property type="component" value="Unassembled WGS sequence"/>
</dbReference>
<sequence>MSSYPLKVWKTFRREQSEAPNSEEYQPLANDPSAPEPERTGADQQMPKPETRKGDLLAEWAAYVSTTIFLTTTWLMALNSSPSTPFTYHPIFQSLGVSSFAYGILTLQPTSRPRSKAEGLARHQLAMGFGLLCIILGTSAIVANKNINYSDHFVSAHAKLGLSSFVWILFQVIVGVGSVWFDGKLFGGGTKAKSIWKYHRLSGYILFPLLILTSSFGGWSQWAMNHSLFSTRIIAYTLSPFILLISVLFRIRPSKMRFFTTFDSFS</sequence>
<comment type="caution">
    <text evidence="14">The sequence shown here is derived from an EMBL/GenBank/DDBJ whole genome shotgun (WGS) entry which is preliminary data.</text>
</comment>
<dbReference type="OrthoDB" id="432881at2759"/>
<keyword evidence="10 12" id="KW-0472">Membrane</keyword>
<dbReference type="Gene3D" id="1.20.120.1770">
    <property type="match status" value="1"/>
</dbReference>
<keyword evidence="7" id="KW-0249">Electron transport</keyword>
<keyword evidence="8 12" id="KW-1133">Transmembrane helix</keyword>
<name>A0A9P6HRA5_9AGAM</name>
<accession>A0A9P6HRA5</accession>
<comment type="subcellular location">
    <subcellularLocation>
        <location evidence="2">Membrane</location>
        <topology evidence="2">Multi-pass membrane protein</topology>
    </subcellularLocation>
</comment>
<evidence type="ECO:0000256" key="9">
    <source>
        <dbReference type="ARBA" id="ARBA00023004"/>
    </source>
</evidence>
<evidence type="ECO:0000256" key="1">
    <source>
        <dbReference type="ARBA" id="ARBA00001970"/>
    </source>
</evidence>
<feature type="transmembrane region" description="Helical" evidence="12">
    <location>
        <begin position="201"/>
        <end position="221"/>
    </location>
</feature>
<keyword evidence="5 12" id="KW-0812">Transmembrane</keyword>
<dbReference type="Pfam" id="PF03188">
    <property type="entry name" value="Cytochrom_B561"/>
    <property type="match status" value="1"/>
</dbReference>
<gene>
    <name evidence="14" type="ORF">BJ322DRAFT_1102980</name>
</gene>
<dbReference type="GO" id="GO:0016020">
    <property type="term" value="C:membrane"/>
    <property type="evidence" value="ECO:0007669"/>
    <property type="project" value="UniProtKB-SubCell"/>
</dbReference>
<keyword evidence="9" id="KW-0408">Iron</keyword>
<evidence type="ECO:0000256" key="10">
    <source>
        <dbReference type="ARBA" id="ARBA00023136"/>
    </source>
</evidence>
<evidence type="ECO:0000256" key="2">
    <source>
        <dbReference type="ARBA" id="ARBA00004141"/>
    </source>
</evidence>
<feature type="region of interest" description="Disordered" evidence="11">
    <location>
        <begin position="14"/>
        <end position="51"/>
    </location>
</feature>
<evidence type="ECO:0000256" key="11">
    <source>
        <dbReference type="SAM" id="MobiDB-lite"/>
    </source>
</evidence>
<evidence type="ECO:0000256" key="5">
    <source>
        <dbReference type="ARBA" id="ARBA00022692"/>
    </source>
</evidence>
<dbReference type="EMBL" id="WIUZ02000001">
    <property type="protein sequence ID" value="KAF9792477.1"/>
    <property type="molecule type" value="Genomic_DNA"/>
</dbReference>
<proteinExistence type="predicted"/>
<dbReference type="PANTHER" id="PTHR15422:SF45">
    <property type="entry name" value="CYTOCHROME B561 DOMAIN-CONTAINING PROTEIN"/>
    <property type="match status" value="1"/>
</dbReference>
<comment type="cofactor">
    <cofactor evidence="1">
        <name>heme b</name>
        <dbReference type="ChEBI" id="CHEBI:60344"/>
    </cofactor>
</comment>
<dbReference type="CDD" id="cd08761">
    <property type="entry name" value="Cyt_b561_CYB561D2_like"/>
    <property type="match status" value="1"/>
</dbReference>
<feature type="domain" description="Cytochrome b561" evidence="13">
    <location>
        <begin position="53"/>
        <end position="254"/>
    </location>
</feature>
<evidence type="ECO:0000256" key="6">
    <source>
        <dbReference type="ARBA" id="ARBA00022723"/>
    </source>
</evidence>
<feature type="transmembrane region" description="Helical" evidence="12">
    <location>
        <begin position="164"/>
        <end position="181"/>
    </location>
</feature>
<dbReference type="GO" id="GO:0046872">
    <property type="term" value="F:metal ion binding"/>
    <property type="evidence" value="ECO:0007669"/>
    <property type="project" value="UniProtKB-KW"/>
</dbReference>
<evidence type="ECO:0000313" key="15">
    <source>
        <dbReference type="Proteomes" id="UP000736335"/>
    </source>
</evidence>
<keyword evidence="6" id="KW-0479">Metal-binding</keyword>
<evidence type="ECO:0000256" key="7">
    <source>
        <dbReference type="ARBA" id="ARBA00022982"/>
    </source>
</evidence>
<evidence type="ECO:0000259" key="13">
    <source>
        <dbReference type="PROSITE" id="PS50939"/>
    </source>
</evidence>
<reference evidence="14" key="2">
    <citation type="submission" date="2020-11" db="EMBL/GenBank/DDBJ databases">
        <authorList>
            <consortium name="DOE Joint Genome Institute"/>
            <person name="Kuo A."/>
            <person name="Miyauchi S."/>
            <person name="Kiss E."/>
            <person name="Drula E."/>
            <person name="Kohler A."/>
            <person name="Sanchez-Garcia M."/>
            <person name="Andreopoulos B."/>
            <person name="Barry K.W."/>
            <person name="Bonito G."/>
            <person name="Buee M."/>
            <person name="Carver A."/>
            <person name="Chen C."/>
            <person name="Cichocki N."/>
            <person name="Clum A."/>
            <person name="Culley D."/>
            <person name="Crous P.W."/>
            <person name="Fauchery L."/>
            <person name="Girlanda M."/>
            <person name="Hayes R."/>
            <person name="Keri Z."/>
            <person name="Labutti K."/>
            <person name="Lipzen A."/>
            <person name="Lombard V."/>
            <person name="Magnuson J."/>
            <person name="Maillard F."/>
            <person name="Morin E."/>
            <person name="Murat C."/>
            <person name="Nolan M."/>
            <person name="Ohm R."/>
            <person name="Pangilinan J."/>
            <person name="Pereira M."/>
            <person name="Perotto S."/>
            <person name="Peter M."/>
            <person name="Riley R."/>
            <person name="Sitrit Y."/>
            <person name="Stielow B."/>
            <person name="Szollosi G."/>
            <person name="Zifcakova L."/>
            <person name="Stursova M."/>
            <person name="Spatafora J.W."/>
            <person name="Tedersoo L."/>
            <person name="Vaario L.-M."/>
            <person name="Yamada A."/>
            <person name="Yan M."/>
            <person name="Wang P."/>
            <person name="Xu J."/>
            <person name="Bruns T."/>
            <person name="Baldrian P."/>
            <person name="Vilgalys R."/>
            <person name="Henrissat B."/>
            <person name="Grigoriev I.V."/>
            <person name="Hibbett D."/>
            <person name="Nagy L.G."/>
            <person name="Martin F.M."/>
        </authorList>
    </citation>
    <scope>NUCLEOTIDE SEQUENCE</scope>
    <source>
        <strain evidence="14">UH-Tt-Lm1</strain>
    </source>
</reference>